<name>A0ACC2MA37_PERAE</name>
<dbReference type="Proteomes" id="UP001234297">
    <property type="component" value="Chromosome 5"/>
</dbReference>
<keyword evidence="2" id="KW-1185">Reference proteome</keyword>
<evidence type="ECO:0000313" key="2">
    <source>
        <dbReference type="Proteomes" id="UP001234297"/>
    </source>
</evidence>
<dbReference type="EMBL" id="CM056813">
    <property type="protein sequence ID" value="KAJ8642283.1"/>
    <property type="molecule type" value="Genomic_DNA"/>
</dbReference>
<evidence type="ECO:0000313" key="1">
    <source>
        <dbReference type="EMBL" id="KAJ8642283.1"/>
    </source>
</evidence>
<reference evidence="1 2" key="1">
    <citation type="journal article" date="2022" name="Hortic Res">
        <title>A haplotype resolved chromosomal level avocado genome allows analysis of novel avocado genes.</title>
        <authorList>
            <person name="Nath O."/>
            <person name="Fletcher S.J."/>
            <person name="Hayward A."/>
            <person name="Shaw L.M."/>
            <person name="Masouleh A.K."/>
            <person name="Furtado A."/>
            <person name="Henry R.J."/>
            <person name="Mitter N."/>
        </authorList>
    </citation>
    <scope>NUCLEOTIDE SEQUENCE [LARGE SCALE GENOMIC DNA]</scope>
    <source>
        <strain evidence="2">cv. Hass</strain>
    </source>
</reference>
<gene>
    <name evidence="1" type="ORF">MRB53_018977</name>
</gene>
<organism evidence="1 2">
    <name type="scientific">Persea americana</name>
    <name type="common">Avocado</name>
    <dbReference type="NCBI Taxonomy" id="3435"/>
    <lineage>
        <taxon>Eukaryota</taxon>
        <taxon>Viridiplantae</taxon>
        <taxon>Streptophyta</taxon>
        <taxon>Embryophyta</taxon>
        <taxon>Tracheophyta</taxon>
        <taxon>Spermatophyta</taxon>
        <taxon>Magnoliopsida</taxon>
        <taxon>Magnoliidae</taxon>
        <taxon>Laurales</taxon>
        <taxon>Lauraceae</taxon>
        <taxon>Persea</taxon>
    </lineage>
</organism>
<sequence>MGKRPVVVISSSDDEDGGCSVSAGCNSSRTKSERSVGRKKCRRLKKASVLNRQLCKQGHKEEEANFDALLKDFYEDFHGHSMAPGERGRRQKLGSPWADSRELWVDKYRPRSLEELAVHKKKIEEVKMWLEEWVRTSKEQFCGHVLVITGQAGVGKSATINVIASQLGAEVCEWKTPTPTLWQEYIHNANSGTHYISKLEEFETFVERSTQIPTVILVTEYGKAESGDNTKYSEELVLSLERAGASKVAFNPLTFNSIKKTLSRICREEQCNVPPEWIDHIAKASGGDIRHAITSLQYFCLRPDLMLPLNLSSLSITQSRGKSEDLNEMSKLIINSDENLDYEFSLPFGRDETLTLFHALGKFLHNKRETVDCSALGRDLFTLKDRYKRFPLKMDSPERVLLQMHGQARPIADFLHENVLDFLSDEAIEDAWIVASYLSDADCLLSTSLHGQAWSPIVAGKHDPENVTQLVSASVAVRGVLFGNSHPSPSRWHAIRSPKLWQVEKLRWHNKKLMLLEKFEAYNIFSSYGMSVMATEYKPTLKRLGFRSLEDLQVCRKMTECSKMEVGVYDLLDHDEVEGGTSMESEEDEIEDW</sequence>
<comment type="caution">
    <text evidence="1">The sequence shown here is derived from an EMBL/GenBank/DDBJ whole genome shotgun (WGS) entry which is preliminary data.</text>
</comment>
<protein>
    <submittedName>
        <fullName evidence="1">Uncharacterized protein</fullName>
    </submittedName>
</protein>
<proteinExistence type="predicted"/>
<accession>A0ACC2MA37</accession>